<dbReference type="CDD" id="cd03216">
    <property type="entry name" value="ABC_Carb_Monos_I"/>
    <property type="match status" value="1"/>
</dbReference>
<evidence type="ECO:0000256" key="1">
    <source>
        <dbReference type="ARBA" id="ARBA00022448"/>
    </source>
</evidence>
<keyword evidence="2" id="KW-1003">Cell membrane</keyword>
<keyword evidence="1" id="KW-0813">Transport</keyword>
<keyword evidence="5" id="KW-0547">Nucleotide-binding</keyword>
<proteinExistence type="predicted"/>
<evidence type="ECO:0000256" key="4">
    <source>
        <dbReference type="ARBA" id="ARBA00022737"/>
    </source>
</evidence>
<dbReference type="InterPro" id="IPR027417">
    <property type="entry name" value="P-loop_NTPase"/>
</dbReference>
<keyword evidence="12" id="KW-1185">Reference proteome</keyword>
<sequence>MPGEAAGSAQTDVILRAIDITKHYGATQALKGVTFEVRRGKVTALFGENGAGKSTLMKIIAGVESPTSGHLELDGEPIELRSPNQAVEHGISIIHQELNLCPNMSVRDNIFIGRERMSRFGTVDYRGERKAVRRLMERLEEDIDPDTLVADLRIGQQQIVEVARALALDARILIMDEPTSALSAPEVEVLFKVIKDLTANGVAIIYISHHLEEAIEISDHAVVFRDGELVATADAADIDLSWVVGKMVGRAAEYDFRDAERDCGDVALSIRNLKVIDVAGEGRLAVNDVSLDVRYGEIVCLYGLMGAGRTELVEALAGRGAIATGRVDLGGRDLSGLSIVERIELGIGLVPEDRQRDGLVQSMSVGQNLSLSSLLELTRSFVVSRFVSRRLEAGRIRDGISEVRVKTSGPGAAITSLSGGNQQKVVIGKMLLTGPKVLLLDEPTRGIDVGAKGEIFSLLFREARKGLAVLYVTSEIGEAITASHRIVVMSKGRVVREFDPRTASREEIMAASGESEAGIQPMGTASE</sequence>
<dbReference type="SUPFAM" id="SSF52540">
    <property type="entry name" value="P-loop containing nucleoside triphosphate hydrolases"/>
    <property type="match status" value="2"/>
</dbReference>
<dbReference type="PANTHER" id="PTHR43790">
    <property type="entry name" value="CARBOHYDRATE TRANSPORT ATP-BINDING PROTEIN MG119-RELATED"/>
    <property type="match status" value="1"/>
</dbReference>
<dbReference type="PANTHER" id="PTHR43790:SF3">
    <property type="entry name" value="D-ALLOSE IMPORT ATP-BINDING PROTEIN ALSA-RELATED"/>
    <property type="match status" value="1"/>
</dbReference>
<evidence type="ECO:0000256" key="9">
    <source>
        <dbReference type="SAM" id="MobiDB-lite"/>
    </source>
</evidence>
<feature type="domain" description="ABC transporter" evidence="10">
    <location>
        <begin position="15"/>
        <end position="251"/>
    </location>
</feature>
<organism evidence="11 12">
    <name type="scientific">Nonomuraea insulae</name>
    <dbReference type="NCBI Taxonomy" id="1616787"/>
    <lineage>
        <taxon>Bacteria</taxon>
        <taxon>Bacillati</taxon>
        <taxon>Actinomycetota</taxon>
        <taxon>Actinomycetes</taxon>
        <taxon>Streptosporangiales</taxon>
        <taxon>Streptosporangiaceae</taxon>
        <taxon>Nonomuraea</taxon>
    </lineage>
</organism>
<dbReference type="PROSITE" id="PS50893">
    <property type="entry name" value="ABC_TRANSPORTER_2"/>
    <property type="match status" value="2"/>
</dbReference>
<dbReference type="GO" id="GO:0005524">
    <property type="term" value="F:ATP binding"/>
    <property type="evidence" value="ECO:0007669"/>
    <property type="project" value="UniProtKB-KW"/>
</dbReference>
<evidence type="ECO:0000259" key="10">
    <source>
        <dbReference type="PROSITE" id="PS50893"/>
    </source>
</evidence>
<feature type="region of interest" description="Disordered" evidence="9">
    <location>
        <begin position="508"/>
        <end position="527"/>
    </location>
</feature>
<dbReference type="RefSeq" id="WP_379517908.1">
    <property type="nucleotide sequence ID" value="NZ_JBHSPA010000037.1"/>
</dbReference>
<gene>
    <name evidence="11" type="ORF">ACFPZ3_31435</name>
</gene>
<dbReference type="InterPro" id="IPR050107">
    <property type="entry name" value="ABC_carbohydrate_import_ATPase"/>
</dbReference>
<dbReference type="PROSITE" id="PS00211">
    <property type="entry name" value="ABC_TRANSPORTER_1"/>
    <property type="match status" value="1"/>
</dbReference>
<evidence type="ECO:0000313" key="11">
    <source>
        <dbReference type="EMBL" id="MFC5828405.1"/>
    </source>
</evidence>
<dbReference type="Gene3D" id="3.40.50.300">
    <property type="entry name" value="P-loop containing nucleotide triphosphate hydrolases"/>
    <property type="match status" value="2"/>
</dbReference>
<evidence type="ECO:0000256" key="3">
    <source>
        <dbReference type="ARBA" id="ARBA00022597"/>
    </source>
</evidence>
<keyword evidence="6 11" id="KW-0067">ATP-binding</keyword>
<dbReference type="Pfam" id="PF00005">
    <property type="entry name" value="ABC_tran"/>
    <property type="match status" value="2"/>
</dbReference>
<dbReference type="SMART" id="SM00382">
    <property type="entry name" value="AAA"/>
    <property type="match status" value="2"/>
</dbReference>
<comment type="caution">
    <text evidence="11">The sequence shown here is derived from an EMBL/GenBank/DDBJ whole genome shotgun (WGS) entry which is preliminary data.</text>
</comment>
<reference evidence="12" key="1">
    <citation type="journal article" date="2019" name="Int. J. Syst. Evol. Microbiol.">
        <title>The Global Catalogue of Microorganisms (GCM) 10K type strain sequencing project: providing services to taxonomists for standard genome sequencing and annotation.</title>
        <authorList>
            <consortium name="The Broad Institute Genomics Platform"/>
            <consortium name="The Broad Institute Genome Sequencing Center for Infectious Disease"/>
            <person name="Wu L."/>
            <person name="Ma J."/>
        </authorList>
    </citation>
    <scope>NUCLEOTIDE SEQUENCE [LARGE SCALE GENOMIC DNA]</scope>
    <source>
        <strain evidence="12">CCUG 53903</strain>
    </source>
</reference>
<evidence type="ECO:0000256" key="6">
    <source>
        <dbReference type="ARBA" id="ARBA00022840"/>
    </source>
</evidence>
<dbReference type="InterPro" id="IPR017871">
    <property type="entry name" value="ABC_transporter-like_CS"/>
</dbReference>
<evidence type="ECO:0000256" key="2">
    <source>
        <dbReference type="ARBA" id="ARBA00022475"/>
    </source>
</evidence>
<dbReference type="InterPro" id="IPR003593">
    <property type="entry name" value="AAA+_ATPase"/>
</dbReference>
<keyword evidence="8" id="KW-0472">Membrane</keyword>
<dbReference type="Proteomes" id="UP001596058">
    <property type="component" value="Unassembled WGS sequence"/>
</dbReference>
<evidence type="ECO:0000256" key="7">
    <source>
        <dbReference type="ARBA" id="ARBA00022967"/>
    </source>
</evidence>
<evidence type="ECO:0000256" key="5">
    <source>
        <dbReference type="ARBA" id="ARBA00022741"/>
    </source>
</evidence>
<protein>
    <submittedName>
        <fullName evidence="11">Sugar ABC transporter ATP-binding protein</fullName>
    </submittedName>
</protein>
<dbReference type="InterPro" id="IPR003439">
    <property type="entry name" value="ABC_transporter-like_ATP-bd"/>
</dbReference>
<keyword evidence="4" id="KW-0677">Repeat</keyword>
<evidence type="ECO:0000313" key="12">
    <source>
        <dbReference type="Proteomes" id="UP001596058"/>
    </source>
</evidence>
<evidence type="ECO:0000256" key="8">
    <source>
        <dbReference type="ARBA" id="ARBA00023136"/>
    </source>
</evidence>
<keyword evidence="7" id="KW-1278">Translocase</keyword>
<dbReference type="EMBL" id="JBHSPA010000037">
    <property type="protein sequence ID" value="MFC5828405.1"/>
    <property type="molecule type" value="Genomic_DNA"/>
</dbReference>
<keyword evidence="3" id="KW-0762">Sugar transport</keyword>
<dbReference type="CDD" id="cd03215">
    <property type="entry name" value="ABC_Carb_Monos_II"/>
    <property type="match status" value="1"/>
</dbReference>
<feature type="domain" description="ABC transporter" evidence="10">
    <location>
        <begin position="270"/>
        <end position="516"/>
    </location>
</feature>
<name>A0ABW1CTV7_9ACTN</name>
<accession>A0ABW1CTV7</accession>